<accession>A0A7W7ALJ3</accession>
<dbReference type="PANTHER" id="PTHR43845">
    <property type="entry name" value="BLR5969 PROTEIN"/>
    <property type="match status" value="1"/>
</dbReference>
<keyword evidence="2" id="KW-1185">Reference proteome</keyword>
<dbReference type="GO" id="GO:0047475">
    <property type="term" value="F:phenylacetate-CoA ligase activity"/>
    <property type="evidence" value="ECO:0007669"/>
    <property type="project" value="UniProtKB-EC"/>
</dbReference>
<dbReference type="EC" id="6.2.1.30" evidence="1"/>
<protein>
    <submittedName>
        <fullName evidence="1">Phenylacetate-CoA ligase</fullName>
        <ecNumber evidence="1">6.2.1.30</ecNumber>
    </submittedName>
</protein>
<comment type="caution">
    <text evidence="1">The sequence shown here is derived from an EMBL/GenBank/DDBJ whole genome shotgun (WGS) entry which is preliminary data.</text>
</comment>
<reference evidence="1 2" key="1">
    <citation type="submission" date="2020-08" db="EMBL/GenBank/DDBJ databases">
        <title>Genomic Encyclopedia of Type Strains, Phase IV (KMG-IV): sequencing the most valuable type-strain genomes for metagenomic binning, comparative biology and taxonomic classification.</title>
        <authorList>
            <person name="Goeker M."/>
        </authorList>
    </citation>
    <scope>NUCLEOTIDE SEQUENCE [LARGE SCALE GENOMIC DNA]</scope>
    <source>
        <strain evidence="1 2">DSM 15867</strain>
    </source>
</reference>
<dbReference type="SUPFAM" id="SSF56801">
    <property type="entry name" value="Acetyl-CoA synthetase-like"/>
    <property type="match status" value="1"/>
</dbReference>
<dbReference type="InterPro" id="IPR042099">
    <property type="entry name" value="ANL_N_sf"/>
</dbReference>
<gene>
    <name evidence="1" type="ORF">GGQ96_002532</name>
</gene>
<dbReference type="Proteomes" id="UP000574769">
    <property type="component" value="Unassembled WGS sequence"/>
</dbReference>
<proteinExistence type="predicted"/>
<evidence type="ECO:0000313" key="1">
    <source>
        <dbReference type="EMBL" id="MBB4618389.1"/>
    </source>
</evidence>
<evidence type="ECO:0000313" key="2">
    <source>
        <dbReference type="Proteomes" id="UP000574769"/>
    </source>
</evidence>
<dbReference type="AlphaFoldDB" id="A0A7W7ALJ3"/>
<dbReference type="PANTHER" id="PTHR43845:SF1">
    <property type="entry name" value="BLR5969 PROTEIN"/>
    <property type="match status" value="1"/>
</dbReference>
<sequence length="513" mass="55113">MTIAILDRPAGRPASASIGPEDAAAVIGAAERAPGDVASVVRLPSFLSKLRAVEAMAGRPFAALDAEVQDALVLRRLEQMVATLRLNPAWAARLAGAGVTGRLESFAQWQAIPIADKPEMRDLYMGARRGLVVPLSLGGFQTVASGGTSSGEPLETIYSLRELQDSYELAGEFMGRHQLGRFLGGGPAGWVATSLADYQMWSSGTMVGGVLSRIPGINYVGAGPIGKPVYEHFLRYEGPKAFMGITAGIARLCEMGADLDEATRRSLKVALYGSGVLPPSQHDALRAVYPEIAILSYFAATQAETIGLQLNTDNPWHATVPGLHLVEIVDQQGRWVDVDEEGELVVTRLHAHEAPLPRLRIGDRLIRRAPLASDALTTMRFEFAGRSGDIIHLGDSQVSAVRALARLTDALRAFGLDLDRSAEAVQFVNERPARRLTLMVETRSATAMIAPEIVQHLFAEAMIGALSLFNQGEAHLGFVAATGYRFALRLVAPGSPEVQRTAVGKTPLLRDRF</sequence>
<dbReference type="RefSeq" id="WP_184115220.1">
    <property type="nucleotide sequence ID" value="NZ_JACHNY010000005.1"/>
</dbReference>
<keyword evidence="1" id="KW-0436">Ligase</keyword>
<organism evidence="1 2">
    <name type="scientific">Sphingomonas abaci</name>
    <dbReference type="NCBI Taxonomy" id="237611"/>
    <lineage>
        <taxon>Bacteria</taxon>
        <taxon>Pseudomonadati</taxon>
        <taxon>Pseudomonadota</taxon>
        <taxon>Alphaproteobacteria</taxon>
        <taxon>Sphingomonadales</taxon>
        <taxon>Sphingomonadaceae</taxon>
        <taxon>Sphingomonas</taxon>
    </lineage>
</organism>
<dbReference type="Gene3D" id="3.40.50.12780">
    <property type="entry name" value="N-terminal domain of ligase-like"/>
    <property type="match status" value="1"/>
</dbReference>
<dbReference type="EMBL" id="JACHNY010000005">
    <property type="protein sequence ID" value="MBB4618389.1"/>
    <property type="molecule type" value="Genomic_DNA"/>
</dbReference>
<name>A0A7W7ALJ3_9SPHN</name>